<reference evidence="4 5" key="1">
    <citation type="submission" date="2019-05" db="EMBL/GenBank/DDBJ databases">
        <title>Emergence of the Ug99 lineage of the wheat stem rust pathogen through somatic hybridization.</title>
        <authorList>
            <person name="Li F."/>
            <person name="Upadhyaya N.M."/>
            <person name="Sperschneider J."/>
            <person name="Matny O."/>
            <person name="Nguyen-Phuc H."/>
            <person name="Mago R."/>
            <person name="Raley C."/>
            <person name="Miller M.E."/>
            <person name="Silverstein K.A.T."/>
            <person name="Henningsen E."/>
            <person name="Hirsch C.D."/>
            <person name="Visser B."/>
            <person name="Pretorius Z.A."/>
            <person name="Steffenson B.J."/>
            <person name="Schwessinger B."/>
            <person name="Dodds P.N."/>
            <person name="Figueroa M."/>
        </authorList>
    </citation>
    <scope>NUCLEOTIDE SEQUENCE [LARGE SCALE GENOMIC DNA]</scope>
    <source>
        <strain evidence="4">21-0</strain>
    </source>
</reference>
<dbReference type="Pfam" id="PF13359">
    <property type="entry name" value="DDE_Tnp_4"/>
    <property type="match status" value="1"/>
</dbReference>
<accession>A0A5B0MK47</accession>
<evidence type="ECO:0000259" key="3">
    <source>
        <dbReference type="Pfam" id="PF13359"/>
    </source>
</evidence>
<dbReference type="PANTHER" id="PTHR48471:SF1">
    <property type="entry name" value="DDE TNP4 DOMAIN-CONTAINING PROTEIN"/>
    <property type="match status" value="1"/>
</dbReference>
<dbReference type="InterPro" id="IPR027806">
    <property type="entry name" value="HARBI1_dom"/>
</dbReference>
<evidence type="ECO:0000256" key="1">
    <source>
        <dbReference type="ARBA" id="ARBA00001968"/>
    </source>
</evidence>
<dbReference type="PANTHER" id="PTHR48471">
    <property type="entry name" value="DDE TNP4 DOMAIN-CONTAINING PROTEIN"/>
    <property type="match status" value="1"/>
</dbReference>
<dbReference type="EMBL" id="VSWC01000145">
    <property type="protein sequence ID" value="KAA1076618.1"/>
    <property type="molecule type" value="Genomic_DNA"/>
</dbReference>
<dbReference type="AlphaFoldDB" id="A0A5B0MK47"/>
<comment type="caution">
    <text evidence="4">The sequence shown here is derived from an EMBL/GenBank/DDBJ whole genome shotgun (WGS) entry which is preliminary data.</text>
</comment>
<dbReference type="OrthoDB" id="78198at2759"/>
<proteinExistence type="predicted"/>
<keyword evidence="2" id="KW-0479">Metal-binding</keyword>
<gene>
    <name evidence="4" type="ORF">PGT21_013439</name>
</gene>
<protein>
    <recommendedName>
        <fullName evidence="3">DDE Tnp4 domain-containing protein</fullName>
    </recommendedName>
</protein>
<evidence type="ECO:0000313" key="4">
    <source>
        <dbReference type="EMBL" id="KAA1076618.1"/>
    </source>
</evidence>
<organism evidence="4 5">
    <name type="scientific">Puccinia graminis f. sp. tritici</name>
    <dbReference type="NCBI Taxonomy" id="56615"/>
    <lineage>
        <taxon>Eukaryota</taxon>
        <taxon>Fungi</taxon>
        <taxon>Dikarya</taxon>
        <taxon>Basidiomycota</taxon>
        <taxon>Pucciniomycotina</taxon>
        <taxon>Pucciniomycetes</taxon>
        <taxon>Pucciniales</taxon>
        <taxon>Pucciniaceae</taxon>
        <taxon>Puccinia</taxon>
    </lineage>
</organism>
<evidence type="ECO:0000313" key="5">
    <source>
        <dbReference type="Proteomes" id="UP000324748"/>
    </source>
</evidence>
<dbReference type="GO" id="GO:0046872">
    <property type="term" value="F:metal ion binding"/>
    <property type="evidence" value="ECO:0007669"/>
    <property type="project" value="UniProtKB-KW"/>
</dbReference>
<sequence>MGSGGLPVDFTAPVKLFLHAPCDSLTDNVLANLSANTLANTLDTQILPSNLSQMDSIIFDEDYWRHEEEEEDALAAFVGSAILGRPTPIRTLRTYLTRDDLAGHPRSSSAWAHLRAVGNDRAYVTTMGVDVQTFEALLEHFNAAWDLEAIYRADVNPNGAPQLARRSLDAAGGLGLVLHWLSSTMASHTLQQIFAITPAVCARYLQHGRRLLLDVLRDLEMAKIVWPSREEKTKYYSSLIERKFPLLTKCFGFIDGLNLPVMVADDDDLQNAYYNGWTCSHYCSSVLTFAPDGTVIHAIMNAPGSWHGSNVAERLYEKLQHDTPHGYRVISDTEFPRVTNRLGYRIVAPAKRGDKLPKDSVKFARLKVFNEQLVSARQAAEWGMRLIQGSFSRLKLLMPASDHEYRAQVLELTVWLHQIRCRSVGINQTQTVYQQVENDYNLLCRSFHRMLFGQIQKKCRISRYYNGWL</sequence>
<keyword evidence="5" id="KW-1185">Reference proteome</keyword>
<evidence type="ECO:0000256" key="2">
    <source>
        <dbReference type="ARBA" id="ARBA00022723"/>
    </source>
</evidence>
<dbReference type="Proteomes" id="UP000324748">
    <property type="component" value="Unassembled WGS sequence"/>
</dbReference>
<feature type="domain" description="DDE Tnp4" evidence="3">
    <location>
        <begin position="254"/>
        <end position="418"/>
    </location>
</feature>
<comment type="cofactor">
    <cofactor evidence="1">
        <name>a divalent metal cation</name>
        <dbReference type="ChEBI" id="CHEBI:60240"/>
    </cofactor>
</comment>
<name>A0A5B0MK47_PUCGR</name>